<dbReference type="PANTHER" id="PTHR28434:SF1">
    <property type="entry name" value="PROTEIN C3ORF33"/>
    <property type="match status" value="1"/>
</dbReference>
<organism evidence="4 5">
    <name type="scientific">Tieghemiomyces parasiticus</name>
    <dbReference type="NCBI Taxonomy" id="78921"/>
    <lineage>
        <taxon>Eukaryota</taxon>
        <taxon>Fungi</taxon>
        <taxon>Fungi incertae sedis</taxon>
        <taxon>Zoopagomycota</taxon>
        <taxon>Kickxellomycotina</taxon>
        <taxon>Dimargaritomycetes</taxon>
        <taxon>Dimargaritales</taxon>
        <taxon>Dimargaritaceae</taxon>
        <taxon>Tieghemiomyces</taxon>
    </lineage>
</organism>
<feature type="compositionally biased region" description="Polar residues" evidence="1">
    <location>
        <begin position="33"/>
        <end position="47"/>
    </location>
</feature>
<evidence type="ECO:0000313" key="4">
    <source>
        <dbReference type="EMBL" id="KAJ1909742.1"/>
    </source>
</evidence>
<dbReference type="EC" id="3.1.31.1" evidence="4"/>
<sequence>MSDRRDDDDGDQPKRSALEAAIWHIADLISQLTTGPPTRASPTSTASARDPQPCNDGHDAAVSSLAVSAASGTWLPPLYIGASLALTGLAAWLVYHGRRRFPTIDYIPPSWIQQHRPLRGRAVRIGDSDNFRMYHIPPLWFKAVPNLSREYSKQTIHIRLAGVDAPELAMVYVRRWLFFKRNVSLMMVKAGYATIYQQSGAEYGGILEQLKRAEQRAKAKGIGMWSQNMRKYKSPAEHKRKHLQDGE</sequence>
<dbReference type="Pfam" id="PF00565">
    <property type="entry name" value="SNase"/>
    <property type="match status" value="1"/>
</dbReference>
<keyword evidence="2" id="KW-1133">Transmembrane helix</keyword>
<name>A0A9W8DM06_9FUNG</name>
<dbReference type="EMBL" id="JANBPT010001152">
    <property type="protein sequence ID" value="KAJ1909742.1"/>
    <property type="molecule type" value="Genomic_DNA"/>
</dbReference>
<dbReference type="InterPro" id="IPR042421">
    <property type="entry name" value="C3orf33-like"/>
</dbReference>
<dbReference type="AlphaFoldDB" id="A0A9W8DM06"/>
<keyword evidence="2" id="KW-0812">Transmembrane</keyword>
<dbReference type="GO" id="GO:1990599">
    <property type="term" value="F:3' overhang single-stranded DNA endodeoxyribonuclease activity"/>
    <property type="evidence" value="ECO:0007669"/>
    <property type="project" value="UniProtKB-EC"/>
</dbReference>
<dbReference type="SMART" id="SM00318">
    <property type="entry name" value="SNc"/>
    <property type="match status" value="1"/>
</dbReference>
<keyword evidence="4" id="KW-0540">Nuclease</keyword>
<dbReference type="Gene3D" id="2.40.50.90">
    <property type="match status" value="1"/>
</dbReference>
<dbReference type="Proteomes" id="UP001150569">
    <property type="component" value="Unassembled WGS sequence"/>
</dbReference>
<evidence type="ECO:0000259" key="3">
    <source>
        <dbReference type="SMART" id="SM00318"/>
    </source>
</evidence>
<reference evidence="4" key="1">
    <citation type="submission" date="2022-07" db="EMBL/GenBank/DDBJ databases">
        <title>Phylogenomic reconstructions and comparative analyses of Kickxellomycotina fungi.</title>
        <authorList>
            <person name="Reynolds N.K."/>
            <person name="Stajich J.E."/>
            <person name="Barry K."/>
            <person name="Grigoriev I.V."/>
            <person name="Crous P."/>
            <person name="Smith M.E."/>
        </authorList>
    </citation>
    <scope>NUCLEOTIDE SEQUENCE</scope>
    <source>
        <strain evidence="4">RSA 861</strain>
    </source>
</reference>
<feature type="region of interest" description="Disordered" evidence="1">
    <location>
        <begin position="33"/>
        <end position="57"/>
    </location>
</feature>
<keyword evidence="4" id="KW-0378">Hydrolase</keyword>
<evidence type="ECO:0000313" key="5">
    <source>
        <dbReference type="Proteomes" id="UP001150569"/>
    </source>
</evidence>
<comment type="caution">
    <text evidence="4">The sequence shown here is derived from an EMBL/GenBank/DDBJ whole genome shotgun (WGS) entry which is preliminary data.</text>
</comment>
<dbReference type="PANTHER" id="PTHR28434">
    <property type="entry name" value="PROTEIN C3ORF33"/>
    <property type="match status" value="1"/>
</dbReference>
<keyword evidence="4" id="KW-0255">Endonuclease</keyword>
<dbReference type="InterPro" id="IPR016071">
    <property type="entry name" value="Staphylococal_nuclease_OB-fold"/>
</dbReference>
<evidence type="ECO:0000256" key="2">
    <source>
        <dbReference type="SAM" id="Phobius"/>
    </source>
</evidence>
<proteinExistence type="predicted"/>
<dbReference type="SUPFAM" id="SSF50199">
    <property type="entry name" value="Staphylococcal nuclease"/>
    <property type="match status" value="1"/>
</dbReference>
<gene>
    <name evidence="4" type="primary">LCL3_1</name>
    <name evidence="4" type="ORF">IWQ60_011011</name>
</gene>
<dbReference type="OrthoDB" id="430293at2759"/>
<keyword evidence="5" id="KW-1185">Reference proteome</keyword>
<feature type="domain" description="TNase-like" evidence="3">
    <location>
        <begin position="116"/>
        <end position="227"/>
    </location>
</feature>
<keyword evidence="2" id="KW-0472">Membrane</keyword>
<dbReference type="InterPro" id="IPR035437">
    <property type="entry name" value="SNase_OB-fold_sf"/>
</dbReference>
<evidence type="ECO:0000256" key="1">
    <source>
        <dbReference type="SAM" id="MobiDB-lite"/>
    </source>
</evidence>
<feature type="transmembrane region" description="Helical" evidence="2">
    <location>
        <begin position="74"/>
        <end position="95"/>
    </location>
</feature>
<protein>
    <submittedName>
        <fullName evidence="4">Endonuclease lcl3</fullName>
        <ecNumber evidence="4">3.1.31.1</ecNumber>
    </submittedName>
</protein>
<accession>A0A9W8DM06</accession>